<evidence type="ECO:0000313" key="2">
    <source>
        <dbReference type="EMBL" id="MBD8028282.1"/>
    </source>
</evidence>
<accession>A0ABR8XGC3</accession>
<gene>
    <name evidence="2" type="ORF">H9636_16690</name>
</gene>
<name>A0ABR8XGC3_9BACL</name>
<evidence type="ECO:0000256" key="1">
    <source>
        <dbReference type="SAM" id="MobiDB-lite"/>
    </source>
</evidence>
<protein>
    <submittedName>
        <fullName evidence="2">Uncharacterized protein</fullName>
    </submittedName>
</protein>
<feature type="compositionally biased region" description="Basic and acidic residues" evidence="1">
    <location>
        <begin position="20"/>
        <end position="46"/>
    </location>
</feature>
<feature type="compositionally biased region" description="Basic and acidic residues" evidence="1">
    <location>
        <begin position="1"/>
        <end position="10"/>
    </location>
</feature>
<keyword evidence="3" id="KW-1185">Reference proteome</keyword>
<comment type="caution">
    <text evidence="2">The sequence shown here is derived from an EMBL/GenBank/DDBJ whole genome shotgun (WGS) entry which is preliminary data.</text>
</comment>
<dbReference type="EMBL" id="JACSQA010000035">
    <property type="protein sequence ID" value="MBD8028282.1"/>
    <property type="molecule type" value="Genomic_DNA"/>
</dbReference>
<evidence type="ECO:0000313" key="3">
    <source>
        <dbReference type="Proteomes" id="UP000640930"/>
    </source>
</evidence>
<reference evidence="2 3" key="1">
    <citation type="submission" date="2020-08" db="EMBL/GenBank/DDBJ databases">
        <title>A Genomic Blueprint of the Chicken Gut Microbiome.</title>
        <authorList>
            <person name="Gilroy R."/>
            <person name="Ravi A."/>
            <person name="Getino M."/>
            <person name="Pursley I."/>
            <person name="Horton D.L."/>
            <person name="Alikhan N.-F."/>
            <person name="Baker D."/>
            <person name="Gharbi K."/>
            <person name="Hall N."/>
            <person name="Watson M."/>
            <person name="Adriaenssens E.M."/>
            <person name="Foster-Nyarko E."/>
            <person name="Jarju S."/>
            <person name="Secka A."/>
            <person name="Antonio M."/>
            <person name="Oren A."/>
            <person name="Chaudhuri R."/>
            <person name="La Ragione R.M."/>
            <person name="Hildebrand F."/>
            <person name="Pallen M.J."/>
        </authorList>
    </citation>
    <scope>NUCLEOTIDE SEQUENCE [LARGE SCALE GENOMIC DNA]</scope>
    <source>
        <strain evidence="2 3">Re31</strain>
    </source>
</reference>
<dbReference type="Proteomes" id="UP000640930">
    <property type="component" value="Unassembled WGS sequence"/>
</dbReference>
<sequence>MAKKEKTTFRKEKKPKKHNSREEISQEQNFERALKKIEFQDNKTND</sequence>
<proteinExistence type="predicted"/>
<feature type="region of interest" description="Disordered" evidence="1">
    <location>
        <begin position="1"/>
        <end position="46"/>
    </location>
</feature>
<organism evidence="2 3">
    <name type="scientific">Ureibacillus galli</name>
    <dbReference type="NCBI Taxonomy" id="2762222"/>
    <lineage>
        <taxon>Bacteria</taxon>
        <taxon>Bacillati</taxon>
        <taxon>Bacillota</taxon>
        <taxon>Bacilli</taxon>
        <taxon>Bacillales</taxon>
        <taxon>Caryophanaceae</taxon>
        <taxon>Ureibacillus</taxon>
    </lineage>
</organism>
<dbReference type="RefSeq" id="WP_191708704.1">
    <property type="nucleotide sequence ID" value="NZ_JACSQA010000035.1"/>
</dbReference>